<dbReference type="InterPro" id="IPR001965">
    <property type="entry name" value="Znf_PHD"/>
</dbReference>
<dbReference type="EMBL" id="JAMFTS010000005">
    <property type="protein sequence ID" value="KAJ4747799.1"/>
    <property type="molecule type" value="Genomic_DNA"/>
</dbReference>
<keyword evidence="1" id="KW-0479">Metal-binding</keyword>
<evidence type="ECO:0000256" key="1">
    <source>
        <dbReference type="ARBA" id="ARBA00022723"/>
    </source>
</evidence>
<evidence type="ECO:0000313" key="9">
    <source>
        <dbReference type="Proteomes" id="UP001140206"/>
    </source>
</evidence>
<keyword evidence="9" id="KW-1185">Reference proteome</keyword>
<dbReference type="InterPro" id="IPR059080">
    <property type="entry name" value="WHD_PTC1"/>
</dbReference>
<keyword evidence="2" id="KW-0863">Zinc-finger</keyword>
<dbReference type="Gene3D" id="3.30.40.10">
    <property type="entry name" value="Zinc/RING finger domain, C3HC4 (zinc finger)"/>
    <property type="match status" value="1"/>
</dbReference>
<proteinExistence type="predicted"/>
<organism evidence="8 9">
    <name type="scientific">Rhynchospora pubera</name>
    <dbReference type="NCBI Taxonomy" id="906938"/>
    <lineage>
        <taxon>Eukaryota</taxon>
        <taxon>Viridiplantae</taxon>
        <taxon>Streptophyta</taxon>
        <taxon>Embryophyta</taxon>
        <taxon>Tracheophyta</taxon>
        <taxon>Spermatophyta</taxon>
        <taxon>Magnoliopsida</taxon>
        <taxon>Liliopsida</taxon>
        <taxon>Poales</taxon>
        <taxon>Cyperaceae</taxon>
        <taxon>Cyperoideae</taxon>
        <taxon>Rhynchosporeae</taxon>
        <taxon>Rhynchospora</taxon>
    </lineage>
</organism>
<dbReference type="PROSITE" id="PS01359">
    <property type="entry name" value="ZF_PHD_1"/>
    <property type="match status" value="1"/>
</dbReference>
<evidence type="ECO:0000256" key="5">
    <source>
        <dbReference type="ARBA" id="ARBA00023163"/>
    </source>
</evidence>
<dbReference type="SUPFAM" id="SSF57903">
    <property type="entry name" value="FYVE/PHD zinc finger"/>
    <property type="match status" value="1"/>
</dbReference>
<dbReference type="Proteomes" id="UP001140206">
    <property type="component" value="Chromosome 5"/>
</dbReference>
<dbReference type="GO" id="GO:0008270">
    <property type="term" value="F:zinc ion binding"/>
    <property type="evidence" value="ECO:0007669"/>
    <property type="project" value="UniProtKB-KW"/>
</dbReference>
<evidence type="ECO:0000256" key="3">
    <source>
        <dbReference type="ARBA" id="ARBA00022833"/>
    </source>
</evidence>
<dbReference type="AlphaFoldDB" id="A0AAV8CW41"/>
<protein>
    <submittedName>
        <fullName evidence="8">PHD finger protein</fullName>
    </submittedName>
</protein>
<reference evidence="8" key="1">
    <citation type="submission" date="2022-08" db="EMBL/GenBank/DDBJ databases">
        <authorList>
            <person name="Marques A."/>
        </authorList>
    </citation>
    <scope>NUCLEOTIDE SEQUENCE</scope>
    <source>
        <strain evidence="8">RhyPub2mFocal</strain>
        <tissue evidence="8">Leaves</tissue>
    </source>
</reference>
<dbReference type="InterPro" id="IPR011011">
    <property type="entry name" value="Znf_FYVE_PHD"/>
</dbReference>
<dbReference type="InterPro" id="IPR019787">
    <property type="entry name" value="Znf_PHD-finger"/>
</dbReference>
<evidence type="ECO:0000259" key="6">
    <source>
        <dbReference type="SMART" id="SM00249"/>
    </source>
</evidence>
<evidence type="ECO:0000313" key="7">
    <source>
        <dbReference type="EMBL" id="KAJ4747799.1"/>
    </source>
</evidence>
<dbReference type="PANTHER" id="PTHR46201:SF3">
    <property type="entry name" value="OS01G0877500 PROTEIN"/>
    <property type="match status" value="1"/>
</dbReference>
<keyword evidence="3" id="KW-0862">Zinc</keyword>
<feature type="domain" description="Zinc finger PHD-type" evidence="6">
    <location>
        <begin position="665"/>
        <end position="711"/>
    </location>
</feature>
<dbReference type="SMART" id="SM00249">
    <property type="entry name" value="PHD"/>
    <property type="match status" value="1"/>
</dbReference>
<comment type="caution">
    <text evidence="8">The sequence shown here is derived from an EMBL/GenBank/DDBJ whole genome shotgun (WGS) entry which is preliminary data.</text>
</comment>
<dbReference type="InterPro" id="IPR057765">
    <property type="entry name" value="MS1-like_ubiquitin"/>
</dbReference>
<evidence type="ECO:0000256" key="4">
    <source>
        <dbReference type="ARBA" id="ARBA00023015"/>
    </source>
</evidence>
<sequence length="745" mass="82841">MVVNGRPLKRAKSRIAATPFDLVPTPKPIDLDTIAELRDARRPSDLINPRGGSVDLNLIHLNPRGVLDLDTVAGEGDVGRPFRESVRAFLSKYGRMMPLPSILTSPSAPSSHHLLTWRTLIRTSGTEVELSVVDEDVVRSRSVYCDQCRVVGWSGHPVCAKRYHFIIRNESRTLPSCRGTSCVHCGASMSVSESRCNTCKCGVPALVGGEVEEQGLQLHDPSHLLHAVVHSNGYGHLLRVNGRQGGSRLLTGREIMSFWDRLCKCLHVRKVTVMDISKKHGMEYRLLHTVTSGHPWYGEWGYQFGAGSYGVTAESYHEAVDKLACVPLSIFFNQGRTPRTILQDIISFYKCLSERELKTIRDLFSCITNLLHESNGQRKMSKMFKVDAAQQSLNCNWTKDDVEHAQTAMVKVLRAVGGSKWVGWRTLKGALSKAAGSPQLLDHCLRGLGGKTTVDGFVVAARCNSETNSIEYRLEAANQRTLVECTALCRPSVEHLIRDLRFLYNTLLNPSTMESYKPQTIKDATSIAAMKILDCKQFVKCYNEPNSNPLPSNPFILHIWCVVELSDHPKDYTLPPPELLVISTSATISDLKLHATRAFQESYPIFQGFVAEHIVTNTNTSESALVKHVVNPNDVVRVVGHCVGVESTNLGQYKMERGLENWVVDCSCGARDDDGERMLACDRCGVWQHTRCSGIKDSDEVPATFVCRKCVKKQKVSTIGARCKEELDTFASVNRKVVGRMNECT</sequence>
<dbReference type="Proteomes" id="UP001140206">
    <property type="component" value="Chromosome 4"/>
</dbReference>
<name>A0AAV8CW41_9POAL</name>
<gene>
    <name evidence="8" type="ORF">LUZ62_068777</name>
    <name evidence="7" type="ORF">LUZ62_082204</name>
</gene>
<dbReference type="InterPro" id="IPR019786">
    <property type="entry name" value="Zinc_finger_PHD-type_CS"/>
</dbReference>
<dbReference type="PANTHER" id="PTHR46201">
    <property type="entry name" value="PHD FINGER PROTEIN MALE MEIOCYTE DEATH 1-RELATED"/>
    <property type="match status" value="1"/>
</dbReference>
<evidence type="ECO:0000313" key="8">
    <source>
        <dbReference type="EMBL" id="KAJ4758402.1"/>
    </source>
</evidence>
<dbReference type="Pfam" id="PF00628">
    <property type="entry name" value="PHD"/>
    <property type="match status" value="1"/>
</dbReference>
<dbReference type="CDD" id="cd15556">
    <property type="entry name" value="PHD_MMD1_like"/>
    <property type="match status" value="1"/>
</dbReference>
<dbReference type="InterPro" id="IPR013083">
    <property type="entry name" value="Znf_RING/FYVE/PHD"/>
</dbReference>
<dbReference type="Pfam" id="PF25874">
    <property type="entry name" value="WHD_plant_repro"/>
    <property type="match status" value="1"/>
</dbReference>
<dbReference type="InterPro" id="IPR058054">
    <property type="entry name" value="Znf_MS1-like"/>
</dbReference>
<keyword evidence="5" id="KW-0804">Transcription</keyword>
<accession>A0AAV8CW41</accession>
<dbReference type="EMBL" id="JAMFTS010000004">
    <property type="protein sequence ID" value="KAJ4758402.1"/>
    <property type="molecule type" value="Genomic_DNA"/>
</dbReference>
<dbReference type="Pfam" id="PF25565">
    <property type="entry name" value="Ubiquitin_At1g33420"/>
    <property type="match status" value="1"/>
</dbReference>
<evidence type="ECO:0000256" key="2">
    <source>
        <dbReference type="ARBA" id="ARBA00022771"/>
    </source>
</evidence>
<keyword evidence="4" id="KW-0805">Transcription regulation</keyword>